<keyword evidence="2" id="KW-0067">ATP-binding</keyword>
<dbReference type="SUPFAM" id="SSF52540">
    <property type="entry name" value="P-loop containing nucleoside triphosphate hydrolases"/>
    <property type="match status" value="1"/>
</dbReference>
<dbReference type="GO" id="GO:0051782">
    <property type="term" value="P:negative regulation of cell division"/>
    <property type="evidence" value="ECO:0007669"/>
    <property type="project" value="TreeGrafter"/>
</dbReference>
<evidence type="ECO:0000256" key="1">
    <source>
        <dbReference type="ARBA" id="ARBA00022741"/>
    </source>
</evidence>
<dbReference type="STRING" id="100225.SAMN05421595_0878"/>
<dbReference type="GO" id="GO:0005524">
    <property type="term" value="F:ATP binding"/>
    <property type="evidence" value="ECO:0007669"/>
    <property type="project" value="UniProtKB-KW"/>
</dbReference>
<dbReference type="Gene3D" id="3.40.50.300">
    <property type="entry name" value="P-loop containing nucleotide triphosphate hydrolases"/>
    <property type="match status" value="1"/>
</dbReference>
<keyword evidence="1" id="KW-0547">Nucleotide-binding</keyword>
<name>K6UMS3_9MICO</name>
<sequence length="483" mass="51785">MMRTTLLLAVPQAWETAVVEALTACARIELVRRCADLPELLSTAAAHLGECALIGSTLPGLDRTAVAELHAAGVHVVGMTSPGNEGDERRLRQLGIATVLPADTPADRLQTALLGRPLPPQTAPLPPETHRTQETRTDPTNEDPDTPRLLPDLTSHLAQWASEPQTRPTGDATVMLTRTSAPAGDNPSDDHDEHLPGRTIAVWGPAGAPGRSTIALNLAEEAALAGSHTLLIDADPYGGVQAQLLGLLDESPGLAGAVRAANQGHLDRPGLQRYCSTVSTRLSVLTGITRADRWPELRPSPLEDVLHMSRLAFEFVVIDCGFNLEDDEELSYDTAAPRRNASTLTSLAHADHLVVVGAAEPIGLQRLVRGLQELDTVQTPQARTIVLNRVRAGAVGPDPRNALAAALDRFAGIREAVYVPDDRAALDLATLEGRTLAECAPHSPAREPLTALARILTDRTPAPPDTRRRTGHGRRWPHRLRTR</sequence>
<comment type="caution">
    <text evidence="5">The sequence shown here is derived from an EMBL/GenBank/DDBJ whole genome shotgun (WGS) entry which is preliminary data.</text>
</comment>
<dbReference type="GO" id="GO:0005829">
    <property type="term" value="C:cytosol"/>
    <property type="evidence" value="ECO:0007669"/>
    <property type="project" value="TreeGrafter"/>
</dbReference>
<feature type="region of interest" description="Disordered" evidence="3">
    <location>
        <begin position="115"/>
        <end position="148"/>
    </location>
</feature>
<feature type="compositionally biased region" description="Basic residues" evidence="3">
    <location>
        <begin position="469"/>
        <end position="483"/>
    </location>
</feature>
<dbReference type="GO" id="GO:0016887">
    <property type="term" value="F:ATP hydrolysis activity"/>
    <property type="evidence" value="ECO:0007669"/>
    <property type="project" value="TreeGrafter"/>
</dbReference>
<keyword evidence="6" id="KW-1185">Reference proteome</keyword>
<dbReference type="InterPro" id="IPR027417">
    <property type="entry name" value="P-loop_NTPase"/>
</dbReference>
<gene>
    <name evidence="5" type="ORF">AUCHE_08_06080</name>
</gene>
<dbReference type="InterPro" id="IPR002586">
    <property type="entry name" value="CobQ/CobB/MinD/ParA_Nub-bd_dom"/>
</dbReference>
<evidence type="ECO:0000256" key="2">
    <source>
        <dbReference type="ARBA" id="ARBA00022840"/>
    </source>
</evidence>
<feature type="region of interest" description="Disordered" evidence="3">
    <location>
        <begin position="458"/>
        <end position="483"/>
    </location>
</feature>
<dbReference type="EMBL" id="BAGZ01000008">
    <property type="protein sequence ID" value="GAB78361.1"/>
    <property type="molecule type" value="Genomic_DNA"/>
</dbReference>
<evidence type="ECO:0000256" key="3">
    <source>
        <dbReference type="SAM" id="MobiDB-lite"/>
    </source>
</evidence>
<accession>K6UMS3</accession>
<dbReference type="Pfam" id="PF01656">
    <property type="entry name" value="CbiA"/>
    <property type="match status" value="1"/>
</dbReference>
<feature type="compositionally biased region" description="Basic and acidic residues" evidence="3">
    <location>
        <begin position="128"/>
        <end position="139"/>
    </location>
</feature>
<organism evidence="5 6">
    <name type="scientific">Austwickia chelonae NBRC 105200</name>
    <dbReference type="NCBI Taxonomy" id="1184607"/>
    <lineage>
        <taxon>Bacteria</taxon>
        <taxon>Bacillati</taxon>
        <taxon>Actinomycetota</taxon>
        <taxon>Actinomycetes</taxon>
        <taxon>Micrococcales</taxon>
        <taxon>Dermatophilaceae</taxon>
        <taxon>Austwickia</taxon>
    </lineage>
</organism>
<dbReference type="GO" id="GO:0009898">
    <property type="term" value="C:cytoplasmic side of plasma membrane"/>
    <property type="evidence" value="ECO:0007669"/>
    <property type="project" value="TreeGrafter"/>
</dbReference>
<feature type="domain" description="CobQ/CobB/MinD/ParA nucleotide binding" evidence="4">
    <location>
        <begin position="200"/>
        <end position="407"/>
    </location>
</feature>
<dbReference type="PANTHER" id="PTHR43384">
    <property type="entry name" value="SEPTUM SITE-DETERMINING PROTEIN MIND HOMOLOG, CHLOROPLASTIC-RELATED"/>
    <property type="match status" value="1"/>
</dbReference>
<dbReference type="AlphaFoldDB" id="K6UMS3"/>
<evidence type="ECO:0000313" key="5">
    <source>
        <dbReference type="EMBL" id="GAB78361.1"/>
    </source>
</evidence>
<protein>
    <recommendedName>
        <fullName evidence="4">CobQ/CobB/MinD/ParA nucleotide binding domain-containing protein</fullName>
    </recommendedName>
</protein>
<proteinExistence type="predicted"/>
<reference evidence="5 6" key="1">
    <citation type="submission" date="2012-08" db="EMBL/GenBank/DDBJ databases">
        <title>Whole genome shotgun sequence of Austwickia chelonae NBRC 105200.</title>
        <authorList>
            <person name="Yoshida I."/>
            <person name="Hosoyama A."/>
            <person name="Tsuchikane K."/>
            <person name="Katsumata H."/>
            <person name="Ando Y."/>
            <person name="Ohji S."/>
            <person name="Hamada M."/>
            <person name="Tamura T."/>
            <person name="Yamazoe A."/>
            <person name="Yamazaki S."/>
            <person name="Fujita N."/>
        </authorList>
    </citation>
    <scope>NUCLEOTIDE SEQUENCE [LARGE SCALE GENOMIC DNA]</scope>
    <source>
        <strain evidence="5 6">NBRC 105200</strain>
    </source>
</reference>
<evidence type="ECO:0000313" key="6">
    <source>
        <dbReference type="Proteomes" id="UP000008495"/>
    </source>
</evidence>
<dbReference type="eggNOG" id="COG0455">
    <property type="taxonomic scope" value="Bacteria"/>
</dbReference>
<dbReference type="InterPro" id="IPR050625">
    <property type="entry name" value="ParA/MinD_ATPase"/>
</dbReference>
<dbReference type="Proteomes" id="UP000008495">
    <property type="component" value="Unassembled WGS sequence"/>
</dbReference>
<feature type="compositionally biased region" description="Pro residues" evidence="3">
    <location>
        <begin position="117"/>
        <end position="127"/>
    </location>
</feature>
<evidence type="ECO:0000259" key="4">
    <source>
        <dbReference type="Pfam" id="PF01656"/>
    </source>
</evidence>
<dbReference type="PANTHER" id="PTHR43384:SF6">
    <property type="entry name" value="SEPTUM SITE-DETERMINING PROTEIN MIND HOMOLOG, CHLOROPLASTIC"/>
    <property type="match status" value="1"/>
</dbReference>